<dbReference type="Proteomes" id="UP000509791">
    <property type="component" value="Chromosome"/>
</dbReference>
<dbReference type="EMBL" id="LR822027">
    <property type="protein sequence ID" value="CAD0152014.1"/>
    <property type="molecule type" value="Genomic_DNA"/>
</dbReference>
<dbReference type="RefSeq" id="WP_002388715.1">
    <property type="nucleotide sequence ID" value="NZ_LR822027.1"/>
</dbReference>
<reference evidence="1 2" key="1">
    <citation type="submission" date="2020-06" db="EMBL/GenBank/DDBJ databases">
        <authorList>
            <person name="Chuat V."/>
        </authorList>
    </citation>
    <scope>NUCLEOTIDE SEQUENCE [LARGE SCALE GENOMIC DNA]</scope>
    <source>
        <strain evidence="1">STH_CIRM_998</strain>
    </source>
</reference>
<name>A0A8D6UDC7_STRTR</name>
<evidence type="ECO:0008006" key="3">
    <source>
        <dbReference type="Google" id="ProtNLM"/>
    </source>
</evidence>
<organism evidence="1 2">
    <name type="scientific">Streptococcus thermophilus</name>
    <dbReference type="NCBI Taxonomy" id="1308"/>
    <lineage>
        <taxon>Bacteria</taxon>
        <taxon>Bacillati</taxon>
        <taxon>Bacillota</taxon>
        <taxon>Bacilli</taxon>
        <taxon>Lactobacillales</taxon>
        <taxon>Streptococcaceae</taxon>
        <taxon>Streptococcus</taxon>
    </lineage>
</organism>
<dbReference type="Pfam" id="PF11372">
    <property type="entry name" value="DUF3173"/>
    <property type="match status" value="1"/>
</dbReference>
<dbReference type="AlphaFoldDB" id="A0A8D6UDC7"/>
<evidence type="ECO:0000313" key="2">
    <source>
        <dbReference type="Proteomes" id="UP000509791"/>
    </source>
</evidence>
<proteinExistence type="predicted"/>
<accession>A0A8D6UDC7</accession>
<sequence>MNKPTMTVNDIMALGMTKATSYSVLRQAKHIMIQRGFDFYDNKRLGTVPTEVVGEILGLELTVHGE</sequence>
<protein>
    <recommendedName>
        <fullName evidence="3">DUF3173 domain-containing protein</fullName>
    </recommendedName>
</protein>
<gene>
    <name evidence="1" type="ORF">STHERMO_0775</name>
</gene>
<dbReference type="InterPro" id="IPR021512">
    <property type="entry name" value="DUF3173"/>
</dbReference>
<evidence type="ECO:0000313" key="1">
    <source>
        <dbReference type="EMBL" id="CAD0152014.1"/>
    </source>
</evidence>